<reference evidence="2" key="1">
    <citation type="submission" date="2019-05" db="EMBL/GenBank/DDBJ databases">
        <title>Annotation for the trematode Paragonimus heterotremus.</title>
        <authorList>
            <person name="Choi Y.-J."/>
        </authorList>
    </citation>
    <scope>NUCLEOTIDE SEQUENCE</scope>
    <source>
        <strain evidence="2">LC</strain>
    </source>
</reference>
<feature type="region of interest" description="Disordered" evidence="1">
    <location>
        <begin position="100"/>
        <end position="131"/>
    </location>
</feature>
<feature type="compositionally biased region" description="Polar residues" evidence="1">
    <location>
        <begin position="268"/>
        <end position="282"/>
    </location>
</feature>
<sequence>FLILRWPLGRRIFCVHSRENVSLFNTPKAHRYDAYDERLPERNHNYPDDPFTYFDPDELHDYKLTRHHRNYKEFNDNQTAVRSSDRKRPHHEEWYAEDLLHEADAHRSQKKSKKHSRSHSKDRRGRHEKHRISECTDIESFKFRSSLLSELSKKPNFSEKILHVSKASENTAPSSTCLTYPLDNVPLPPVSEPLHVEPANTCPSVVPLEEIALPPEPTSSGLSEEQLSVAYPSASESMKTRSPDPAVAKQNESTFSVEKAKLSSVTDNTAIPSDIQQPSVSTEGLELSRKPSIAELPLPPGFDTSNLNKFGSHSLPKISHSSLIARKSGKSGITRWPK</sequence>
<dbReference type="AlphaFoldDB" id="A0A8J4STP0"/>
<dbReference type="OrthoDB" id="6255456at2759"/>
<evidence type="ECO:0000313" key="2">
    <source>
        <dbReference type="EMBL" id="KAF5396065.1"/>
    </source>
</evidence>
<name>A0A8J4STP0_9TREM</name>
<gene>
    <name evidence="2" type="ORF">PHET_11362</name>
</gene>
<dbReference type="Proteomes" id="UP000748531">
    <property type="component" value="Unassembled WGS sequence"/>
</dbReference>
<feature type="compositionally biased region" description="Basic residues" evidence="1">
    <location>
        <begin position="108"/>
        <end position="130"/>
    </location>
</feature>
<protein>
    <submittedName>
        <fullName evidence="2">Uncharacterized protein</fullName>
    </submittedName>
</protein>
<evidence type="ECO:0000313" key="3">
    <source>
        <dbReference type="Proteomes" id="UP000748531"/>
    </source>
</evidence>
<feature type="non-terminal residue" evidence="2">
    <location>
        <position position="1"/>
    </location>
</feature>
<evidence type="ECO:0000256" key="1">
    <source>
        <dbReference type="SAM" id="MobiDB-lite"/>
    </source>
</evidence>
<keyword evidence="3" id="KW-1185">Reference proteome</keyword>
<feature type="region of interest" description="Disordered" evidence="1">
    <location>
        <begin position="235"/>
        <end position="254"/>
    </location>
</feature>
<comment type="caution">
    <text evidence="2">The sequence shown here is derived from an EMBL/GenBank/DDBJ whole genome shotgun (WGS) entry which is preliminary data.</text>
</comment>
<accession>A0A8J4STP0</accession>
<organism evidence="2 3">
    <name type="scientific">Paragonimus heterotremus</name>
    <dbReference type="NCBI Taxonomy" id="100268"/>
    <lineage>
        <taxon>Eukaryota</taxon>
        <taxon>Metazoa</taxon>
        <taxon>Spiralia</taxon>
        <taxon>Lophotrochozoa</taxon>
        <taxon>Platyhelminthes</taxon>
        <taxon>Trematoda</taxon>
        <taxon>Digenea</taxon>
        <taxon>Plagiorchiida</taxon>
        <taxon>Troglotremata</taxon>
        <taxon>Troglotrematidae</taxon>
        <taxon>Paragonimus</taxon>
    </lineage>
</organism>
<dbReference type="EMBL" id="LUCH01009293">
    <property type="protein sequence ID" value="KAF5396065.1"/>
    <property type="molecule type" value="Genomic_DNA"/>
</dbReference>
<feature type="region of interest" description="Disordered" evidence="1">
    <location>
        <begin position="268"/>
        <end position="287"/>
    </location>
</feature>
<proteinExistence type="predicted"/>